<evidence type="ECO:0000313" key="3">
    <source>
        <dbReference type="Proteomes" id="UP000054279"/>
    </source>
</evidence>
<feature type="domain" description="DUF7770" evidence="1">
    <location>
        <begin position="43"/>
        <end position="187"/>
    </location>
</feature>
<proteinExistence type="predicted"/>
<dbReference type="OrthoDB" id="3527137at2759"/>
<gene>
    <name evidence="2" type="ORF">M422DRAFT_34561</name>
</gene>
<reference evidence="2 3" key="1">
    <citation type="submission" date="2014-06" db="EMBL/GenBank/DDBJ databases">
        <title>Evolutionary Origins and Diversification of the Mycorrhizal Mutualists.</title>
        <authorList>
            <consortium name="DOE Joint Genome Institute"/>
            <consortium name="Mycorrhizal Genomics Consortium"/>
            <person name="Kohler A."/>
            <person name="Kuo A."/>
            <person name="Nagy L.G."/>
            <person name="Floudas D."/>
            <person name="Copeland A."/>
            <person name="Barry K.W."/>
            <person name="Cichocki N."/>
            <person name="Veneault-Fourrey C."/>
            <person name="LaButti K."/>
            <person name="Lindquist E.A."/>
            <person name="Lipzen A."/>
            <person name="Lundell T."/>
            <person name="Morin E."/>
            <person name="Murat C."/>
            <person name="Riley R."/>
            <person name="Ohm R."/>
            <person name="Sun H."/>
            <person name="Tunlid A."/>
            <person name="Henrissat B."/>
            <person name="Grigoriev I.V."/>
            <person name="Hibbett D.S."/>
            <person name="Martin F."/>
        </authorList>
    </citation>
    <scope>NUCLEOTIDE SEQUENCE [LARGE SCALE GENOMIC DNA]</scope>
    <source>
        <strain evidence="2 3">SS14</strain>
    </source>
</reference>
<evidence type="ECO:0000259" key="1">
    <source>
        <dbReference type="Pfam" id="PF24968"/>
    </source>
</evidence>
<dbReference type="Proteomes" id="UP000054279">
    <property type="component" value="Unassembled WGS sequence"/>
</dbReference>
<dbReference type="HOGENOM" id="CLU_085826_1_0_1"/>
<dbReference type="InterPro" id="IPR056672">
    <property type="entry name" value="DUF7770"/>
</dbReference>
<accession>A0A0C9VED2</accession>
<sequence>MSFAGFQIPKPSTVYLKQYRKEVDVCIINNISLVGSADISTTVDGMAYHWRVFLQVKEPDATEPTMKAVILNMIPGADAVTGVLMISSVDVPAITGDKVEYSIQPSEEITVGKLREYITDNDFDKYRFDDTGSGCRWWCAIVLGHLEKKLRVIPAGAYTEFERKVEALFKTVPSGRIPMPIRKGEFYGSNRPDNIFTE</sequence>
<dbReference type="EMBL" id="KN837185">
    <property type="protein sequence ID" value="KIJ35776.1"/>
    <property type="molecule type" value="Genomic_DNA"/>
</dbReference>
<protein>
    <recommendedName>
        <fullName evidence="1">DUF7770 domain-containing protein</fullName>
    </recommendedName>
</protein>
<name>A0A0C9VED2_SPHS4</name>
<keyword evidence="3" id="KW-1185">Reference proteome</keyword>
<dbReference type="Pfam" id="PF24968">
    <property type="entry name" value="DUF7770"/>
    <property type="match status" value="1"/>
</dbReference>
<evidence type="ECO:0000313" key="2">
    <source>
        <dbReference type="EMBL" id="KIJ35776.1"/>
    </source>
</evidence>
<dbReference type="AlphaFoldDB" id="A0A0C9VED2"/>
<organism evidence="2 3">
    <name type="scientific">Sphaerobolus stellatus (strain SS14)</name>
    <dbReference type="NCBI Taxonomy" id="990650"/>
    <lineage>
        <taxon>Eukaryota</taxon>
        <taxon>Fungi</taxon>
        <taxon>Dikarya</taxon>
        <taxon>Basidiomycota</taxon>
        <taxon>Agaricomycotina</taxon>
        <taxon>Agaricomycetes</taxon>
        <taxon>Phallomycetidae</taxon>
        <taxon>Geastrales</taxon>
        <taxon>Sphaerobolaceae</taxon>
        <taxon>Sphaerobolus</taxon>
    </lineage>
</organism>